<gene>
    <name evidence="1" type="ORF">OHK93_005734</name>
</gene>
<accession>A0AA43QKQ3</accession>
<keyword evidence="2" id="KW-1185">Reference proteome</keyword>
<dbReference type="Gene3D" id="3.90.1140.10">
    <property type="entry name" value="Cyclic phosphodiesterase"/>
    <property type="match status" value="1"/>
</dbReference>
<dbReference type="SUPFAM" id="SSF55144">
    <property type="entry name" value="LigT-like"/>
    <property type="match status" value="1"/>
</dbReference>
<name>A0AA43QKQ3_9LECA</name>
<dbReference type="Pfam" id="PF13563">
    <property type="entry name" value="2_5_RNA_ligase2"/>
    <property type="match status" value="1"/>
</dbReference>
<dbReference type="InterPro" id="IPR009097">
    <property type="entry name" value="Cyclic_Pdiesterase"/>
</dbReference>
<dbReference type="AlphaFoldDB" id="A0AA43QKQ3"/>
<dbReference type="EMBL" id="JAPUFD010000003">
    <property type="protein sequence ID" value="MDI1486503.1"/>
    <property type="molecule type" value="Genomic_DNA"/>
</dbReference>
<proteinExistence type="predicted"/>
<evidence type="ECO:0000313" key="2">
    <source>
        <dbReference type="Proteomes" id="UP001161017"/>
    </source>
</evidence>
<dbReference type="PANTHER" id="PTHR37474:SF1">
    <property type="entry name" value="2'-5' RNA LIGASE FAMILY PROTEIN"/>
    <property type="match status" value="1"/>
</dbReference>
<dbReference type="Proteomes" id="UP001161017">
    <property type="component" value="Unassembled WGS sequence"/>
</dbReference>
<sequence length="236" mass="25996">MPPPHLPSHLTHKAALVLLPPASITHPIDSLRRKHDKHFHRWPPHINLLYPFLSDLSALYPDPGADEAVLKDEVGKRIASAVATITPFRVHLSPRPGVFTHGTRGAATVWLDPVEADAGQARLGELQENLQKEFEECDTDPRGFTPHLSVGQAKRREGVDKLGREVEMVVRGFLGDGGYGVGRGNGDADEGRAEALGGARGESLDLEWWVDRVYVIRRKGYKDRFKVVGEVMLGNG</sequence>
<reference evidence="1" key="1">
    <citation type="journal article" date="2023" name="Genome Biol. Evol.">
        <title>First Whole Genome Sequence and Flow Cytometry Genome Size Data for the Lichen-Forming Fungus Ramalina farinacea (Ascomycota).</title>
        <authorList>
            <person name="Llewellyn T."/>
            <person name="Mian S."/>
            <person name="Hill R."/>
            <person name="Leitch I.J."/>
            <person name="Gaya E."/>
        </authorList>
    </citation>
    <scope>NUCLEOTIDE SEQUENCE</scope>
    <source>
        <strain evidence="1">LIQ254RAFAR</strain>
    </source>
</reference>
<dbReference type="PANTHER" id="PTHR37474">
    <property type="entry name" value="RNA LIGASE/CYCLIC NUCLEOTIDE PHOSPHODIESTERASE"/>
    <property type="match status" value="1"/>
</dbReference>
<evidence type="ECO:0000313" key="1">
    <source>
        <dbReference type="EMBL" id="MDI1486503.1"/>
    </source>
</evidence>
<protein>
    <submittedName>
        <fullName evidence="1">Uncharacterized protein</fullName>
    </submittedName>
</protein>
<comment type="caution">
    <text evidence="1">The sequence shown here is derived from an EMBL/GenBank/DDBJ whole genome shotgun (WGS) entry which is preliminary data.</text>
</comment>
<organism evidence="1 2">
    <name type="scientific">Ramalina farinacea</name>
    <dbReference type="NCBI Taxonomy" id="258253"/>
    <lineage>
        <taxon>Eukaryota</taxon>
        <taxon>Fungi</taxon>
        <taxon>Dikarya</taxon>
        <taxon>Ascomycota</taxon>
        <taxon>Pezizomycotina</taxon>
        <taxon>Lecanoromycetes</taxon>
        <taxon>OSLEUM clade</taxon>
        <taxon>Lecanoromycetidae</taxon>
        <taxon>Lecanorales</taxon>
        <taxon>Lecanorineae</taxon>
        <taxon>Ramalinaceae</taxon>
        <taxon>Ramalina</taxon>
    </lineage>
</organism>